<gene>
    <name evidence="2" type="ORF">GGD69_003381</name>
</gene>
<organism evidence="2 3">
    <name type="scientific">Paraburkholderia fungorum</name>
    <dbReference type="NCBI Taxonomy" id="134537"/>
    <lineage>
        <taxon>Bacteria</taxon>
        <taxon>Pseudomonadati</taxon>
        <taxon>Pseudomonadota</taxon>
        <taxon>Betaproteobacteria</taxon>
        <taxon>Burkholderiales</taxon>
        <taxon>Burkholderiaceae</taxon>
        <taxon>Paraburkholderia</taxon>
    </lineage>
</organism>
<dbReference type="PANTHER" id="PTHR43102:SF2">
    <property type="entry name" value="GAF DOMAIN-CONTAINING PROTEIN"/>
    <property type="match status" value="1"/>
</dbReference>
<evidence type="ECO:0000259" key="1">
    <source>
        <dbReference type="Pfam" id="PF01590"/>
    </source>
</evidence>
<dbReference type="Proteomes" id="UP000518681">
    <property type="component" value="Unassembled WGS sequence"/>
</dbReference>
<sequence length="89" mass="10040">MFVVEDAIVDGRFRDNPLVTGEPHIRFYAGVPVHDADGHRLGGLCVIDRVARAFDARQRRQLSVLGEAVSEKIRLRLVDRRAKWMGATL</sequence>
<proteinExistence type="predicted"/>
<evidence type="ECO:0000313" key="3">
    <source>
        <dbReference type="Proteomes" id="UP000518681"/>
    </source>
</evidence>
<dbReference type="AlphaFoldDB" id="A0AAW3UVC0"/>
<dbReference type="EMBL" id="JACIIK010000006">
    <property type="protein sequence ID" value="MBB6202513.1"/>
    <property type="molecule type" value="Genomic_DNA"/>
</dbReference>
<dbReference type="Gene3D" id="3.30.450.40">
    <property type="match status" value="1"/>
</dbReference>
<dbReference type="InterPro" id="IPR003018">
    <property type="entry name" value="GAF"/>
</dbReference>
<evidence type="ECO:0000313" key="2">
    <source>
        <dbReference type="EMBL" id="MBB6202513.1"/>
    </source>
</evidence>
<dbReference type="InterPro" id="IPR029016">
    <property type="entry name" value="GAF-like_dom_sf"/>
</dbReference>
<dbReference type="SUPFAM" id="SSF55781">
    <property type="entry name" value="GAF domain-like"/>
    <property type="match status" value="1"/>
</dbReference>
<dbReference type="Pfam" id="PF01590">
    <property type="entry name" value="GAF"/>
    <property type="match status" value="1"/>
</dbReference>
<protein>
    <submittedName>
        <fullName evidence="2">GAF domain-containing protein</fullName>
    </submittedName>
</protein>
<reference evidence="2 3" key="1">
    <citation type="submission" date="2020-08" db="EMBL/GenBank/DDBJ databases">
        <title>Genomic Encyclopedia of Type Strains, Phase IV (KMG-V): Genome sequencing to study the core and pangenomes of soil and plant-associated prokaryotes.</title>
        <authorList>
            <person name="Whitman W."/>
        </authorList>
    </citation>
    <scope>NUCLEOTIDE SEQUENCE [LARGE SCALE GENOMIC DNA]</scope>
    <source>
        <strain evidence="2 3">SEMIA 4013</strain>
    </source>
</reference>
<comment type="caution">
    <text evidence="2">The sequence shown here is derived from an EMBL/GenBank/DDBJ whole genome shotgun (WGS) entry which is preliminary data.</text>
</comment>
<dbReference type="PANTHER" id="PTHR43102">
    <property type="entry name" value="SLR1143 PROTEIN"/>
    <property type="match status" value="1"/>
</dbReference>
<feature type="domain" description="GAF" evidence="1">
    <location>
        <begin position="3"/>
        <end position="70"/>
    </location>
</feature>
<accession>A0AAW3UVC0</accession>
<name>A0AAW3UVC0_9BURK</name>